<dbReference type="InterPro" id="IPR011991">
    <property type="entry name" value="ArsR-like_HTH"/>
</dbReference>
<proteinExistence type="predicted"/>
<accession>A0A1S1L1C5</accession>
<dbReference type="PROSITE" id="PS50987">
    <property type="entry name" value="HTH_ARSR_2"/>
    <property type="match status" value="1"/>
</dbReference>
<dbReference type="PRINTS" id="PR00778">
    <property type="entry name" value="HTHARSR"/>
</dbReference>
<dbReference type="NCBIfam" id="NF033788">
    <property type="entry name" value="HTH_metalloreg"/>
    <property type="match status" value="1"/>
</dbReference>
<dbReference type="InterPro" id="IPR036388">
    <property type="entry name" value="WH-like_DNA-bd_sf"/>
</dbReference>
<dbReference type="Proteomes" id="UP000180043">
    <property type="component" value="Unassembled WGS sequence"/>
</dbReference>
<feature type="domain" description="HTH arsR-type" evidence="1">
    <location>
        <begin position="3"/>
        <end position="97"/>
    </location>
</feature>
<dbReference type="SUPFAM" id="SSF46785">
    <property type="entry name" value="Winged helix' DNA-binding domain"/>
    <property type="match status" value="1"/>
</dbReference>
<evidence type="ECO:0000313" key="4">
    <source>
        <dbReference type="Proteomes" id="UP000179441"/>
    </source>
</evidence>
<dbReference type="PANTHER" id="PTHR38600">
    <property type="entry name" value="TRANSCRIPTIONAL REGULATORY PROTEIN"/>
    <property type="match status" value="1"/>
</dbReference>
<dbReference type="EMBL" id="MLIS01000002">
    <property type="protein sequence ID" value="OHU76545.1"/>
    <property type="molecule type" value="Genomic_DNA"/>
</dbReference>
<reference evidence="4 5" key="1">
    <citation type="submission" date="2016-10" db="EMBL/GenBank/DDBJ databases">
        <title>Evaluation of Human, Veterinary and Environmental Mycobacterium chelonae Isolates by Core Genome Phylogenomic Analysis, Targeted Gene Comparison, and Anti-microbial Susceptibility Patterns: A Tale of Mistaken Identities.</title>
        <authorList>
            <person name="Fogelson S.B."/>
            <person name="Camus A.C."/>
            <person name="Lorenz W."/>
            <person name="Vasireddy R."/>
            <person name="Vasireddy S."/>
            <person name="Smith T."/>
            <person name="Brown-Elliott B.A."/>
            <person name="Wallace R.J.Jr."/>
            <person name="Hasan N.A."/>
            <person name="Reischl U."/>
            <person name="Sanchez S."/>
        </authorList>
    </citation>
    <scope>NUCLEOTIDE SEQUENCE [LARGE SCALE GENOMIC DNA]</scope>
    <source>
        <strain evidence="2 5">15515</strain>
        <strain evidence="3 4">15518</strain>
    </source>
</reference>
<comment type="caution">
    <text evidence="3">The sequence shown here is derived from an EMBL/GenBank/DDBJ whole genome shotgun (WGS) entry which is preliminary data.</text>
</comment>
<dbReference type="RefSeq" id="WP_030097921.1">
    <property type="nucleotide sequence ID" value="NZ_CP050145.1"/>
</dbReference>
<dbReference type="EMBL" id="MLIQ01000006">
    <property type="protein sequence ID" value="OHU60783.1"/>
    <property type="molecule type" value="Genomic_DNA"/>
</dbReference>
<dbReference type="InterPro" id="IPR001845">
    <property type="entry name" value="HTH_ArsR_DNA-bd_dom"/>
</dbReference>
<organism evidence="3 4">
    <name type="scientific">Mycobacteroides chelonae</name>
    <name type="common">Mycobacterium chelonae</name>
    <dbReference type="NCBI Taxonomy" id="1774"/>
    <lineage>
        <taxon>Bacteria</taxon>
        <taxon>Bacillati</taxon>
        <taxon>Actinomycetota</taxon>
        <taxon>Actinomycetes</taxon>
        <taxon>Mycobacteriales</taxon>
        <taxon>Mycobacteriaceae</taxon>
        <taxon>Mycobacteroides</taxon>
    </lineage>
</organism>
<gene>
    <name evidence="2" type="ORF">BKG82_01440</name>
    <name evidence="3" type="ORF">BKG84_20305</name>
</gene>
<dbReference type="CDD" id="cd00090">
    <property type="entry name" value="HTH_ARSR"/>
    <property type="match status" value="1"/>
</dbReference>
<keyword evidence="4" id="KW-1185">Reference proteome</keyword>
<protein>
    <submittedName>
        <fullName evidence="3">Transcriptional regulator</fullName>
    </submittedName>
</protein>
<dbReference type="InterPro" id="IPR036390">
    <property type="entry name" value="WH_DNA-bd_sf"/>
</dbReference>
<evidence type="ECO:0000313" key="5">
    <source>
        <dbReference type="Proteomes" id="UP000180043"/>
    </source>
</evidence>
<dbReference type="Pfam" id="PF01022">
    <property type="entry name" value="HTH_5"/>
    <property type="match status" value="1"/>
</dbReference>
<sequence length="116" mass="13213">MTRPSPQLASIDRTLTALADPNRRRIVEVLRDQPRRAGELAQAVGLSPAALSRHLRTLKASELVEESHPEFDARVRIYTLRPAPMAELKGWLDEIEKLWATQLLAFKEHVEREPGR</sequence>
<dbReference type="GO" id="GO:0003700">
    <property type="term" value="F:DNA-binding transcription factor activity"/>
    <property type="evidence" value="ECO:0007669"/>
    <property type="project" value="InterPro"/>
</dbReference>
<name>A0A1S1L1C5_MYCCH</name>
<evidence type="ECO:0000313" key="3">
    <source>
        <dbReference type="EMBL" id="OHU76545.1"/>
    </source>
</evidence>
<dbReference type="PANTHER" id="PTHR38600:SF1">
    <property type="entry name" value="TRANSCRIPTIONAL REGULATORY PROTEIN"/>
    <property type="match status" value="1"/>
</dbReference>
<evidence type="ECO:0000259" key="1">
    <source>
        <dbReference type="PROSITE" id="PS50987"/>
    </source>
</evidence>
<dbReference type="Gene3D" id="1.10.10.10">
    <property type="entry name" value="Winged helix-like DNA-binding domain superfamily/Winged helix DNA-binding domain"/>
    <property type="match status" value="1"/>
</dbReference>
<dbReference type="AlphaFoldDB" id="A0A1S1L1C5"/>
<dbReference type="Proteomes" id="UP000179441">
    <property type="component" value="Unassembled WGS sequence"/>
</dbReference>
<dbReference type="SMART" id="SM00418">
    <property type="entry name" value="HTH_ARSR"/>
    <property type="match status" value="1"/>
</dbReference>
<evidence type="ECO:0000313" key="2">
    <source>
        <dbReference type="EMBL" id="OHU60783.1"/>
    </source>
</evidence>